<proteinExistence type="predicted"/>
<keyword evidence="1" id="KW-0479">Metal-binding</keyword>
<evidence type="ECO:0000256" key="1">
    <source>
        <dbReference type="ARBA" id="ARBA00022723"/>
    </source>
</evidence>
<evidence type="ECO:0000259" key="4">
    <source>
        <dbReference type="Pfam" id="PF04500"/>
    </source>
</evidence>
<evidence type="ECO:0000313" key="8">
    <source>
        <dbReference type="Proteomes" id="UP000663848"/>
    </source>
</evidence>
<dbReference type="InterPro" id="IPR007588">
    <property type="entry name" value="Znf_FLYWCH"/>
</dbReference>
<dbReference type="EMBL" id="CAJOBR010004619">
    <property type="protein sequence ID" value="CAF4788967.1"/>
    <property type="molecule type" value="Genomic_DNA"/>
</dbReference>
<feature type="domain" description="FLYWCH-type" evidence="4">
    <location>
        <begin position="21"/>
        <end position="78"/>
    </location>
</feature>
<gene>
    <name evidence="6" type="ORF">HFQ381_LOCUS27281</name>
    <name evidence="7" type="ORF">QYT958_LOCUS23163</name>
</gene>
<sequence length="442" mass="51031">MAEAFVTLTSEIQAKSPSISFINSNKGKPLLVADDYTFKLNKTTTSTKYWICTINGCAAKVHTDLNNGLMKTVGNHSHLPEKENLSLISYKKYTSYYLQLAKILTDNVSCQKYFFDIFPFDQGTAKNRRKMIPTLPESCLFDIHNEFKLTIEKKRFLLIDEARVRRERLLLFASDAQLDLLFNASTIYMDGTLKKTPPQFSQIYIIHIVHFDICVPCVFGFLVNKKAATYKQIFSELKIAALRQKTVFSPSVIMTDFESGSISAVKDEFPTAQHLGCYFHFSQAIFRHIQFLGLQRQYTIDETLRVLCRKLMALPLMPRDKILSGLDEIREAADLLPGLPMIRLLEYFDKNCMLDIDLWNVYGFDSRTNNICEGDDICLMKMNSRIYRNHPNIWHLIDFMKGEEKNVQNIVLQWSSGASKKKTKRTTALQNRINTLYSRYNN</sequence>
<comment type="caution">
    <text evidence="7">The sequence shown here is derived from an EMBL/GenBank/DDBJ whole genome shotgun (WGS) entry which is preliminary data.</text>
</comment>
<dbReference type="GO" id="GO:0008270">
    <property type="term" value="F:zinc ion binding"/>
    <property type="evidence" value="ECO:0007669"/>
    <property type="project" value="UniProtKB-KW"/>
</dbReference>
<dbReference type="AlphaFoldDB" id="A0A821NIN6"/>
<protein>
    <recommendedName>
        <fullName evidence="9">MULE transposase domain-containing protein</fullName>
    </recommendedName>
</protein>
<keyword evidence="3" id="KW-0862">Zinc</keyword>
<dbReference type="EMBL" id="CAJOBO010003487">
    <property type="protein sequence ID" value="CAF4494360.1"/>
    <property type="molecule type" value="Genomic_DNA"/>
</dbReference>
<evidence type="ECO:0000256" key="3">
    <source>
        <dbReference type="ARBA" id="ARBA00022833"/>
    </source>
</evidence>
<dbReference type="Proteomes" id="UP000663851">
    <property type="component" value="Unassembled WGS sequence"/>
</dbReference>
<dbReference type="Gene3D" id="2.20.25.240">
    <property type="match status" value="1"/>
</dbReference>
<reference evidence="7" key="1">
    <citation type="submission" date="2021-02" db="EMBL/GenBank/DDBJ databases">
        <authorList>
            <person name="Nowell W R."/>
        </authorList>
    </citation>
    <scope>NUCLEOTIDE SEQUENCE</scope>
</reference>
<evidence type="ECO:0008006" key="9">
    <source>
        <dbReference type="Google" id="ProtNLM"/>
    </source>
</evidence>
<name>A0A821NIN6_9BILA</name>
<evidence type="ECO:0000313" key="7">
    <source>
        <dbReference type="EMBL" id="CAF4788967.1"/>
    </source>
</evidence>
<organism evidence="7 8">
    <name type="scientific">Rotaria socialis</name>
    <dbReference type="NCBI Taxonomy" id="392032"/>
    <lineage>
        <taxon>Eukaryota</taxon>
        <taxon>Metazoa</taxon>
        <taxon>Spiralia</taxon>
        <taxon>Gnathifera</taxon>
        <taxon>Rotifera</taxon>
        <taxon>Eurotatoria</taxon>
        <taxon>Bdelloidea</taxon>
        <taxon>Philodinida</taxon>
        <taxon>Philodinidae</taxon>
        <taxon>Rotaria</taxon>
    </lineage>
</organism>
<feature type="domain" description="MULE transposase" evidence="5">
    <location>
        <begin position="187"/>
        <end position="283"/>
    </location>
</feature>
<evidence type="ECO:0000259" key="5">
    <source>
        <dbReference type="Pfam" id="PF10551"/>
    </source>
</evidence>
<evidence type="ECO:0000256" key="2">
    <source>
        <dbReference type="ARBA" id="ARBA00022771"/>
    </source>
</evidence>
<keyword evidence="2" id="KW-0863">Zinc-finger</keyword>
<dbReference type="Pfam" id="PF10551">
    <property type="entry name" value="MULE"/>
    <property type="match status" value="1"/>
</dbReference>
<accession>A0A821NIN6</accession>
<dbReference type="InterPro" id="IPR018289">
    <property type="entry name" value="MULE_transposase_dom"/>
</dbReference>
<dbReference type="Proteomes" id="UP000663848">
    <property type="component" value="Unassembled WGS sequence"/>
</dbReference>
<dbReference type="Pfam" id="PF04500">
    <property type="entry name" value="FLYWCH"/>
    <property type="match status" value="1"/>
</dbReference>
<evidence type="ECO:0000313" key="6">
    <source>
        <dbReference type="EMBL" id="CAF4494360.1"/>
    </source>
</evidence>